<evidence type="ECO:0000256" key="1">
    <source>
        <dbReference type="SAM" id="Phobius"/>
    </source>
</evidence>
<dbReference type="RefSeq" id="WP_027048500.1">
    <property type="nucleotide sequence ID" value="NZ_CP025257.1"/>
</dbReference>
<dbReference type="AlphaFoldDB" id="A0A2K9BJD2"/>
<keyword evidence="1" id="KW-0472">Membrane</keyword>
<keyword evidence="1" id="KW-0812">Transmembrane</keyword>
<feature type="transmembrane region" description="Helical" evidence="1">
    <location>
        <begin position="79"/>
        <end position="97"/>
    </location>
</feature>
<dbReference type="Proteomes" id="UP000233419">
    <property type="component" value="Chromosome"/>
</dbReference>
<gene>
    <name evidence="2" type="ORF">CXP39_01070</name>
</gene>
<dbReference type="OrthoDB" id="9868782at2"/>
<sequence length="279" mass="32502">MKNYYKAWAFIPLVIWIILFPAIGITIGLATGAFNQSITETMPSYMYWILVVCFAAAIYCLCVLIWWACKMNSIATNDLFIKLLIFMSLNFIAYLLIAKAIQINNQIKREKDLDNNKYKQKLVSQINEDMFIPDWEKAIIAQKAAKKQKKVVIKVEAEIDLSSEIKVERMLIRNFVKYVMYQVFKENPGITNTYQITKLIETKVNDVDIKNNLLGKYSEEFKQWNSPDEMIKVSITDVKKLLNEVDAKEIMIAHKQDRVDITIEVQVKIEKEKKQSLFC</sequence>
<evidence type="ECO:0000313" key="3">
    <source>
        <dbReference type="Proteomes" id="UP000233419"/>
    </source>
</evidence>
<evidence type="ECO:0000313" key="2">
    <source>
        <dbReference type="EMBL" id="AUF83396.1"/>
    </source>
</evidence>
<proteinExistence type="predicted"/>
<feature type="transmembrane region" description="Helical" evidence="1">
    <location>
        <begin position="45"/>
        <end position="67"/>
    </location>
</feature>
<keyword evidence="1" id="KW-1133">Transmembrane helix</keyword>
<dbReference type="EMBL" id="CP025257">
    <property type="protein sequence ID" value="AUF83396.1"/>
    <property type="molecule type" value="Genomic_DNA"/>
</dbReference>
<feature type="transmembrane region" description="Helical" evidence="1">
    <location>
        <begin position="7"/>
        <end position="33"/>
    </location>
</feature>
<reference evidence="2 3" key="1">
    <citation type="submission" date="2017-12" db="EMBL/GenBank/DDBJ databases">
        <title>Mesoplasma syrphidae YJS, Complete Genome.</title>
        <authorList>
            <person name="Knight T.F."/>
            <person name="Citino T."/>
            <person name="Rubinstein R."/>
            <person name="Neuschaefer Z."/>
        </authorList>
    </citation>
    <scope>NUCLEOTIDE SEQUENCE [LARGE SCALE GENOMIC DNA]</scope>
    <source>
        <strain evidence="2 3">YJS</strain>
    </source>
</reference>
<protein>
    <submittedName>
        <fullName evidence="2">Uncharacterized protein</fullName>
    </submittedName>
</protein>
<accession>A0A2K9BJD2</accession>
<keyword evidence="3" id="KW-1185">Reference proteome</keyword>
<organism evidence="2 3">
    <name type="scientific">Mesoplasma syrphidae</name>
    <dbReference type="NCBI Taxonomy" id="225999"/>
    <lineage>
        <taxon>Bacteria</taxon>
        <taxon>Bacillati</taxon>
        <taxon>Mycoplasmatota</taxon>
        <taxon>Mollicutes</taxon>
        <taxon>Entomoplasmatales</taxon>
        <taxon>Entomoplasmataceae</taxon>
        <taxon>Mesoplasma</taxon>
    </lineage>
</organism>
<dbReference type="KEGG" id="msyr:CXP39_01070"/>
<name>A0A2K9BJD2_9MOLU</name>